<accession>A0A1B6CTK0</accession>
<evidence type="ECO:0000313" key="2">
    <source>
        <dbReference type="EMBL" id="JAS16727.1"/>
    </source>
</evidence>
<feature type="chain" id="PRO_5008580644" evidence="1">
    <location>
        <begin position="22"/>
        <end position="144"/>
    </location>
</feature>
<proteinExistence type="predicted"/>
<dbReference type="EMBL" id="GEDC01020571">
    <property type="protein sequence ID" value="JAS16727.1"/>
    <property type="molecule type" value="Transcribed_RNA"/>
</dbReference>
<reference evidence="2" key="1">
    <citation type="submission" date="2015-12" db="EMBL/GenBank/DDBJ databases">
        <title>De novo transcriptome assembly of four potential Pierce s Disease insect vectors from Arizona vineyards.</title>
        <authorList>
            <person name="Tassone E.E."/>
        </authorList>
    </citation>
    <scope>NUCLEOTIDE SEQUENCE</scope>
</reference>
<protein>
    <submittedName>
        <fullName evidence="2">Uncharacterized protein</fullName>
    </submittedName>
</protein>
<evidence type="ECO:0000256" key="1">
    <source>
        <dbReference type="SAM" id="SignalP"/>
    </source>
</evidence>
<feature type="non-terminal residue" evidence="2">
    <location>
        <position position="1"/>
    </location>
</feature>
<organism evidence="2">
    <name type="scientific">Clastoptera arizonana</name>
    <name type="common">Arizona spittle bug</name>
    <dbReference type="NCBI Taxonomy" id="38151"/>
    <lineage>
        <taxon>Eukaryota</taxon>
        <taxon>Metazoa</taxon>
        <taxon>Ecdysozoa</taxon>
        <taxon>Arthropoda</taxon>
        <taxon>Hexapoda</taxon>
        <taxon>Insecta</taxon>
        <taxon>Pterygota</taxon>
        <taxon>Neoptera</taxon>
        <taxon>Paraneoptera</taxon>
        <taxon>Hemiptera</taxon>
        <taxon>Auchenorrhyncha</taxon>
        <taxon>Cercopoidea</taxon>
        <taxon>Clastopteridae</taxon>
        <taxon>Clastoptera</taxon>
    </lineage>
</organism>
<gene>
    <name evidence="2" type="ORF">g.44862</name>
</gene>
<feature type="signal peptide" evidence="1">
    <location>
        <begin position="1"/>
        <end position="21"/>
    </location>
</feature>
<dbReference type="AlphaFoldDB" id="A0A1B6CTK0"/>
<name>A0A1B6CTK0_9HEMI</name>
<sequence>QLTYYRMYRLLLLCCFIQGFCQKIVEETIAENNLKGFPSALLYDAVLKSQNNLGNIDNENFITLLESDKVQSIASTLALEYSRDILNQTGMARGLLHDESLCEYSWISWLPWFSCPVQDKETKQNENSIDLIKEQSSKCYKKTL</sequence>
<keyword evidence="1" id="KW-0732">Signal</keyword>